<gene>
    <name evidence="6" type="ORF">CMUST_07765</name>
</gene>
<keyword evidence="3 6" id="KW-0808">Transferase</keyword>
<keyword evidence="2 6" id="KW-0489">Methyltransferase</keyword>
<dbReference type="GO" id="GO:0008757">
    <property type="term" value="F:S-adenosylmethionine-dependent methyltransferase activity"/>
    <property type="evidence" value="ECO:0007669"/>
    <property type="project" value="InterPro"/>
</dbReference>
<comment type="similarity">
    <text evidence="1">Belongs to the methyltransferase superfamily.</text>
</comment>
<feature type="region of interest" description="Disordered" evidence="4">
    <location>
        <begin position="1"/>
        <end position="21"/>
    </location>
</feature>
<name>A0A0G3GXJ0_9CORY</name>
<keyword evidence="7" id="KW-1185">Reference proteome</keyword>
<dbReference type="Pfam" id="PF08241">
    <property type="entry name" value="Methyltransf_11"/>
    <property type="match status" value="1"/>
</dbReference>
<evidence type="ECO:0000256" key="2">
    <source>
        <dbReference type="ARBA" id="ARBA00022603"/>
    </source>
</evidence>
<dbReference type="Proteomes" id="UP000035199">
    <property type="component" value="Chromosome"/>
</dbReference>
<dbReference type="PATRIC" id="fig|571915.4.peg.1657"/>
<dbReference type="InterPro" id="IPR051052">
    <property type="entry name" value="Diverse_substrate_MTase"/>
</dbReference>
<dbReference type="InterPro" id="IPR013216">
    <property type="entry name" value="Methyltransf_11"/>
</dbReference>
<dbReference type="GO" id="GO:0032259">
    <property type="term" value="P:methylation"/>
    <property type="evidence" value="ECO:0007669"/>
    <property type="project" value="UniProtKB-KW"/>
</dbReference>
<dbReference type="EMBL" id="CP011542">
    <property type="protein sequence ID" value="AKK05879.1"/>
    <property type="molecule type" value="Genomic_DNA"/>
</dbReference>
<dbReference type="Gene3D" id="3.40.50.150">
    <property type="entry name" value="Vaccinia Virus protein VP39"/>
    <property type="match status" value="1"/>
</dbReference>
<dbReference type="AlphaFoldDB" id="A0A0G3GXJ0"/>
<dbReference type="CDD" id="cd02440">
    <property type="entry name" value="AdoMet_MTases"/>
    <property type="match status" value="1"/>
</dbReference>
<proteinExistence type="inferred from homology"/>
<dbReference type="PANTHER" id="PTHR44942:SF4">
    <property type="entry name" value="METHYLTRANSFERASE TYPE 11 DOMAIN-CONTAINING PROTEIN"/>
    <property type="match status" value="1"/>
</dbReference>
<evidence type="ECO:0000256" key="4">
    <source>
        <dbReference type="SAM" id="MobiDB-lite"/>
    </source>
</evidence>
<dbReference type="KEGG" id="cmv:CMUST_07765"/>
<evidence type="ECO:0000256" key="3">
    <source>
        <dbReference type="ARBA" id="ARBA00022679"/>
    </source>
</evidence>
<accession>A0A0G3GXJ0</accession>
<dbReference type="OrthoDB" id="9797252at2"/>
<reference evidence="7" key="2">
    <citation type="submission" date="2015-05" db="EMBL/GenBank/DDBJ databases">
        <title>Complete genome sequence of Corynebacterium mustelae DSM 45274, isolated from various tissues of a male ferret with lethal sepsis.</title>
        <authorList>
            <person name="Ruckert C."/>
            <person name="Albersmeier A."/>
            <person name="Winkler A."/>
            <person name="Tauch A."/>
        </authorList>
    </citation>
    <scope>NUCLEOTIDE SEQUENCE [LARGE SCALE GENOMIC DNA]</scope>
    <source>
        <strain evidence="7">DSM 45274</strain>
    </source>
</reference>
<dbReference type="PANTHER" id="PTHR44942">
    <property type="entry name" value="METHYLTRANSF_11 DOMAIN-CONTAINING PROTEIN"/>
    <property type="match status" value="1"/>
</dbReference>
<feature type="domain" description="Methyltransferase type 11" evidence="5">
    <location>
        <begin position="73"/>
        <end position="157"/>
    </location>
</feature>
<evidence type="ECO:0000313" key="6">
    <source>
        <dbReference type="EMBL" id="AKK05879.1"/>
    </source>
</evidence>
<evidence type="ECO:0000259" key="5">
    <source>
        <dbReference type="Pfam" id="PF08241"/>
    </source>
</evidence>
<organism evidence="6 7">
    <name type="scientific">Corynebacterium mustelae</name>
    <dbReference type="NCBI Taxonomy" id="571915"/>
    <lineage>
        <taxon>Bacteria</taxon>
        <taxon>Bacillati</taxon>
        <taxon>Actinomycetota</taxon>
        <taxon>Actinomycetes</taxon>
        <taxon>Mycobacteriales</taxon>
        <taxon>Corynebacteriaceae</taxon>
        <taxon>Corynebacterium</taxon>
    </lineage>
</organism>
<dbReference type="STRING" id="571915.CMUST_07765"/>
<dbReference type="SUPFAM" id="SSF53335">
    <property type="entry name" value="S-adenosyl-L-methionine-dependent methyltransferases"/>
    <property type="match status" value="1"/>
</dbReference>
<reference evidence="6 7" key="1">
    <citation type="journal article" date="2015" name="Genome Announc.">
        <title>Complete Genome Sequence of the Type Strain Corynebacterium mustelae DSM 45274, Isolated from Various Tissues of a Male Ferret with Lethal Sepsis.</title>
        <authorList>
            <person name="Ruckert C."/>
            <person name="Eimer J."/>
            <person name="Winkler A."/>
            <person name="Tauch A."/>
        </authorList>
    </citation>
    <scope>NUCLEOTIDE SEQUENCE [LARGE SCALE GENOMIC DNA]</scope>
    <source>
        <strain evidence="6 7">DSM 45274</strain>
    </source>
</reference>
<dbReference type="InterPro" id="IPR029063">
    <property type="entry name" value="SAM-dependent_MTases_sf"/>
</dbReference>
<evidence type="ECO:0000256" key="1">
    <source>
        <dbReference type="ARBA" id="ARBA00008361"/>
    </source>
</evidence>
<evidence type="ECO:0000313" key="7">
    <source>
        <dbReference type="Proteomes" id="UP000035199"/>
    </source>
</evidence>
<sequence>MNSVSDKDAPQPIRTIPPVSRKNMPKFVSDVHRNEAAGAFKSGAELYHDVRPGYPPEVIELITTESNSPYRILDVGAGTGKLTSALDTVLGDRAEIYALDPSINMLRTLLDCGFCAWQATAEVSAAQDETFDVITCAQTWHWVDSRIASAECDRISTSHAQLLLVWNTLDVNIPWVHRLSRIMHSGDTLAEGFFPSVHAPWQLYDELRLRWSQPVTPELVHQLMHTRSYWLRSTTAIREKMTANLRWYLNEHLGFQPDQEILLPYRCDAFIYRKQK</sequence>
<dbReference type="RefSeq" id="WP_047262010.1">
    <property type="nucleotide sequence ID" value="NZ_CP011542.1"/>
</dbReference>
<protein>
    <submittedName>
        <fullName evidence="6">Methyltransferase family protein</fullName>
    </submittedName>
</protein>